<keyword evidence="10" id="KW-1185">Reference proteome</keyword>
<feature type="transmembrane region" description="Helical" evidence="8">
    <location>
        <begin position="29"/>
        <end position="47"/>
    </location>
</feature>
<dbReference type="InterPro" id="IPR000390">
    <property type="entry name" value="Small_drug/metabolite_transptr"/>
</dbReference>
<evidence type="ECO:0000256" key="1">
    <source>
        <dbReference type="ARBA" id="ARBA00004651"/>
    </source>
</evidence>
<dbReference type="Proteomes" id="UP000644756">
    <property type="component" value="Unassembled WGS sequence"/>
</dbReference>
<dbReference type="FunFam" id="1.10.3730.20:FF:000001">
    <property type="entry name" value="Quaternary ammonium compound resistance transporter SugE"/>
    <property type="match status" value="1"/>
</dbReference>
<evidence type="ECO:0000313" key="9">
    <source>
        <dbReference type="EMBL" id="GGF92107.1"/>
    </source>
</evidence>
<dbReference type="PANTHER" id="PTHR30561:SF0">
    <property type="entry name" value="GUANIDINIUM EXPORTER"/>
    <property type="match status" value="1"/>
</dbReference>
<evidence type="ECO:0000256" key="7">
    <source>
        <dbReference type="RuleBase" id="RU003942"/>
    </source>
</evidence>
<reference evidence="9" key="1">
    <citation type="journal article" date="2014" name="Int. J. Syst. Evol. Microbiol.">
        <title>Complete genome sequence of Corynebacterium casei LMG S-19264T (=DSM 44701T), isolated from a smear-ripened cheese.</title>
        <authorList>
            <consortium name="US DOE Joint Genome Institute (JGI-PGF)"/>
            <person name="Walter F."/>
            <person name="Albersmeier A."/>
            <person name="Kalinowski J."/>
            <person name="Ruckert C."/>
        </authorList>
    </citation>
    <scope>NUCLEOTIDE SEQUENCE</scope>
    <source>
        <strain evidence="9">CGMCC 1.12987</strain>
    </source>
</reference>
<proteinExistence type="inferred from homology"/>
<protein>
    <recommendedName>
        <fullName evidence="11">Ligand-binding protein SH3</fullName>
    </recommendedName>
</protein>
<dbReference type="Pfam" id="PF00893">
    <property type="entry name" value="Multi_Drug_Res"/>
    <property type="match status" value="1"/>
</dbReference>
<dbReference type="RefSeq" id="WP_188529028.1">
    <property type="nucleotide sequence ID" value="NZ_BMGR01000002.1"/>
</dbReference>
<keyword evidence="5 8" id="KW-1133">Transmembrane helix</keyword>
<dbReference type="AlphaFoldDB" id="A0A917CL02"/>
<reference evidence="9" key="2">
    <citation type="submission" date="2020-09" db="EMBL/GenBank/DDBJ databases">
        <authorList>
            <person name="Sun Q."/>
            <person name="Zhou Y."/>
        </authorList>
    </citation>
    <scope>NUCLEOTIDE SEQUENCE</scope>
    <source>
        <strain evidence="9">CGMCC 1.12987</strain>
    </source>
</reference>
<evidence type="ECO:0000256" key="2">
    <source>
        <dbReference type="ARBA" id="ARBA00022448"/>
    </source>
</evidence>
<feature type="transmembrane region" description="Helical" evidence="8">
    <location>
        <begin position="84"/>
        <end position="103"/>
    </location>
</feature>
<evidence type="ECO:0000256" key="5">
    <source>
        <dbReference type="ARBA" id="ARBA00022989"/>
    </source>
</evidence>
<dbReference type="GO" id="GO:0022857">
    <property type="term" value="F:transmembrane transporter activity"/>
    <property type="evidence" value="ECO:0007669"/>
    <property type="project" value="InterPro"/>
</dbReference>
<keyword evidence="3" id="KW-1003">Cell membrane</keyword>
<dbReference type="GO" id="GO:0005886">
    <property type="term" value="C:plasma membrane"/>
    <property type="evidence" value="ECO:0007669"/>
    <property type="project" value="UniProtKB-SubCell"/>
</dbReference>
<gene>
    <name evidence="9" type="ORF">GCM10010916_06820</name>
</gene>
<accession>A0A917CL02</accession>
<comment type="caution">
    <text evidence="9">The sequence shown here is derived from an EMBL/GenBank/DDBJ whole genome shotgun (WGS) entry which is preliminary data.</text>
</comment>
<dbReference type="SUPFAM" id="SSF103481">
    <property type="entry name" value="Multidrug resistance efflux transporter EmrE"/>
    <property type="match status" value="1"/>
</dbReference>
<dbReference type="InterPro" id="IPR037185">
    <property type="entry name" value="EmrE-like"/>
</dbReference>
<comment type="subcellular location">
    <subcellularLocation>
        <location evidence="1 7">Cell membrane</location>
        <topology evidence="1 7">Multi-pass membrane protein</topology>
    </subcellularLocation>
</comment>
<feature type="transmembrane region" description="Helical" evidence="8">
    <location>
        <begin position="59"/>
        <end position="78"/>
    </location>
</feature>
<dbReference type="InterPro" id="IPR045324">
    <property type="entry name" value="Small_multidrug_res"/>
</dbReference>
<keyword evidence="4 7" id="KW-0812">Transmembrane</keyword>
<evidence type="ECO:0008006" key="11">
    <source>
        <dbReference type="Google" id="ProtNLM"/>
    </source>
</evidence>
<dbReference type="PANTHER" id="PTHR30561">
    <property type="entry name" value="SMR FAMILY PROTON-DEPENDENT DRUG EFFLUX TRANSPORTER SUGE"/>
    <property type="match status" value="1"/>
</dbReference>
<evidence type="ECO:0000313" key="10">
    <source>
        <dbReference type="Proteomes" id="UP000644756"/>
    </source>
</evidence>
<evidence type="ECO:0000256" key="4">
    <source>
        <dbReference type="ARBA" id="ARBA00022692"/>
    </source>
</evidence>
<dbReference type="Gene3D" id="1.10.3730.20">
    <property type="match status" value="1"/>
</dbReference>
<evidence type="ECO:0000256" key="8">
    <source>
        <dbReference type="SAM" id="Phobius"/>
    </source>
</evidence>
<evidence type="ECO:0000256" key="3">
    <source>
        <dbReference type="ARBA" id="ARBA00022475"/>
    </source>
</evidence>
<keyword evidence="2" id="KW-0813">Transport</keyword>
<keyword evidence="6 8" id="KW-0472">Membrane</keyword>
<sequence>MAWIYVLIGGLFEIGWAIGLKTTEGFTRFWPSVFTAVALIISFTMFAKSMMKLEIGTAYAVFTGIGTAGTVIVGMVFMNEPAGALRVFFVLLLISGVIGLKMISKEDTDEPQPHRQLDAAALQDGMHDELASSLGKGGK</sequence>
<dbReference type="EMBL" id="BMGR01000002">
    <property type="protein sequence ID" value="GGF92107.1"/>
    <property type="molecule type" value="Genomic_DNA"/>
</dbReference>
<comment type="similarity">
    <text evidence="7">Belongs to the drug/metabolite transporter (DMT) superfamily. Small multidrug resistance (SMR) (TC 2.A.7.1) family.</text>
</comment>
<organism evidence="9 10">
    <name type="scientific">Paenibacillus abyssi</name>
    <dbReference type="NCBI Taxonomy" id="1340531"/>
    <lineage>
        <taxon>Bacteria</taxon>
        <taxon>Bacillati</taxon>
        <taxon>Bacillota</taxon>
        <taxon>Bacilli</taxon>
        <taxon>Bacillales</taxon>
        <taxon>Paenibacillaceae</taxon>
        <taxon>Paenibacillus</taxon>
    </lineage>
</organism>
<evidence type="ECO:0000256" key="6">
    <source>
        <dbReference type="ARBA" id="ARBA00023136"/>
    </source>
</evidence>
<name>A0A917CL02_9BACL</name>